<organism evidence="1 2">
    <name type="scientific">Listeria monocytogenes</name>
    <dbReference type="NCBI Taxonomy" id="1639"/>
    <lineage>
        <taxon>Bacteria</taxon>
        <taxon>Bacillati</taxon>
        <taxon>Bacillota</taxon>
        <taxon>Bacilli</taxon>
        <taxon>Bacillales</taxon>
        <taxon>Listeriaceae</taxon>
        <taxon>Listeria</taxon>
    </lineage>
</organism>
<evidence type="ECO:0000313" key="1">
    <source>
        <dbReference type="EMBL" id="EAG2516536.1"/>
    </source>
</evidence>
<protein>
    <submittedName>
        <fullName evidence="1">Uncharacterized protein</fullName>
    </submittedName>
</protein>
<dbReference type="AlphaFoldDB" id="A0A3D7VLX8"/>
<gene>
    <name evidence="1" type="ORF">B1N52_15505</name>
</gene>
<dbReference type="RefSeq" id="WP_012481706.1">
    <property type="nucleotide sequence ID" value="NZ_JOJS01000009.1"/>
</dbReference>
<accession>A0A3D7VLX8</accession>
<dbReference type="Proteomes" id="UP000525850">
    <property type="component" value="Unassembled WGS sequence"/>
</dbReference>
<comment type="caution">
    <text evidence="1">The sequence shown here is derived from an EMBL/GenBank/DDBJ whole genome shotgun (WGS) entry which is preliminary data.</text>
</comment>
<proteinExistence type="predicted"/>
<reference evidence="1 2" key="1">
    <citation type="submission" date="2018-06" db="EMBL/GenBank/DDBJ databases">
        <authorList>
            <consortium name="GenomeTrakr: Next Generation Sequencing Network for Food Pathogen Tracability"/>
        </authorList>
    </citation>
    <scope>NUCLEOTIDE SEQUENCE [LARGE SCALE GENOMIC DNA]</scope>
    <source>
        <strain evidence="1 2">FDA960927-006-004</strain>
    </source>
</reference>
<name>A0A3D7VLX8_LISMN</name>
<sequence length="289" mass="34631">MELELNLLQGSYDYLINFLFSYKASEKDHNTQSYYHQLKLKSALIDLCQAYELLLKQVLYSVQPNLIYTDIDKKSLLNAHTISFKNAINRVRNFTNYDFDFQEEKFLTQFNELRNSFVHFETKIKVDRLRDYCLEGLEYYFKLHDYFIPIINLDFLKDKILEKKIKVQLQEVRKIRRNFIFYRGYAFTTDELEYLLEQQKKKDFEILYLNGEEAYKRIKFGQENQTFDDMGINERISDLYEFTYCSDCKVSLGEYHLYSYPCDLEICPHCGGQLISCECNFSVTKSTSN</sequence>
<dbReference type="EMBL" id="AABBAW010000013">
    <property type="protein sequence ID" value="EAG2516536.1"/>
    <property type="molecule type" value="Genomic_DNA"/>
</dbReference>
<evidence type="ECO:0000313" key="2">
    <source>
        <dbReference type="Proteomes" id="UP000525850"/>
    </source>
</evidence>